<name>A0A0D0ULF4_CRYGA</name>
<organism evidence="1">
    <name type="scientific">Cryptococcus bacillisporus CA1280</name>
    <dbReference type="NCBI Taxonomy" id="1296109"/>
    <lineage>
        <taxon>Eukaryota</taxon>
        <taxon>Fungi</taxon>
        <taxon>Dikarya</taxon>
        <taxon>Basidiomycota</taxon>
        <taxon>Agaricomycotina</taxon>
        <taxon>Tremellomycetes</taxon>
        <taxon>Tremellales</taxon>
        <taxon>Cryptococcaceae</taxon>
        <taxon>Cryptococcus</taxon>
        <taxon>Cryptococcus gattii species complex</taxon>
    </lineage>
</organism>
<protein>
    <submittedName>
        <fullName evidence="1">Uncharacterized protein</fullName>
    </submittedName>
</protein>
<reference evidence="1" key="1">
    <citation type="submission" date="2015-01" db="EMBL/GenBank/DDBJ databases">
        <title>The Genome Sequence of Cryptococcus gattii CA1280.</title>
        <authorList>
            <consortium name="The Broad Institute Genomics Platform"/>
            <person name="Cuomo C."/>
            <person name="Litvintseva A."/>
            <person name="Chen Y."/>
            <person name="Heitman J."/>
            <person name="Sun S."/>
            <person name="Springer D."/>
            <person name="Dromer F."/>
            <person name="Young S."/>
            <person name="Zeng Q."/>
            <person name="Gargeya S."/>
            <person name="Abouelleil A."/>
            <person name="Alvarado L."/>
            <person name="Chapman S.B."/>
            <person name="Gainer-Dewar J."/>
            <person name="Goldberg J."/>
            <person name="Griggs A."/>
            <person name="Gujja S."/>
            <person name="Hansen M."/>
            <person name="Howarth C."/>
            <person name="Imamovic A."/>
            <person name="Larimer J."/>
            <person name="Murphy C."/>
            <person name="Naylor J."/>
            <person name="Pearson M."/>
            <person name="Priest M."/>
            <person name="Roberts A."/>
            <person name="Saif S."/>
            <person name="Shea T."/>
            <person name="Sykes S."/>
            <person name="Wortman J."/>
            <person name="Nusbaum C."/>
            <person name="Birren B."/>
        </authorList>
    </citation>
    <scope>NUCLEOTIDE SEQUENCE [LARGE SCALE GENOMIC DNA]</scope>
    <source>
        <strain evidence="1">CA1280</strain>
    </source>
</reference>
<proteinExistence type="predicted"/>
<evidence type="ECO:0000313" key="1">
    <source>
        <dbReference type="EMBL" id="KIR49018.1"/>
    </source>
</evidence>
<dbReference type="AlphaFoldDB" id="A0A0D0ULF4"/>
<sequence length="124" mass="14265">MSFSAALTSTFPEPIEAASHSIYMLGVLQKKHLRLLKRWVQDGLLYLWADESARRLSDWQDVSDLAGTLHQRIEKDLGTILFTEEEEDVPGHLRDWRIDGTEVAEVQVSEAESRKKKLGLFWIL</sequence>
<accession>A0A0D0ULF4</accession>
<dbReference type="HOGENOM" id="CLU_2003810_0_0_1"/>
<gene>
    <name evidence="1" type="ORF">I312_02088</name>
</gene>
<dbReference type="EMBL" id="KN847976">
    <property type="protein sequence ID" value="KIR49018.1"/>
    <property type="molecule type" value="Genomic_DNA"/>
</dbReference>